<protein>
    <submittedName>
        <fullName evidence="2">MOSC domain-containing protein</fullName>
    </submittedName>
</protein>
<dbReference type="EMBL" id="PGVA01000002">
    <property type="protein sequence ID" value="PLR86524.1"/>
    <property type="molecule type" value="Genomic_DNA"/>
</dbReference>
<keyword evidence="5" id="KW-1185">Reference proteome</keyword>
<dbReference type="SUPFAM" id="SSF50800">
    <property type="entry name" value="PK beta-barrel domain-like"/>
    <property type="match status" value="1"/>
</dbReference>
<evidence type="ECO:0000313" key="4">
    <source>
        <dbReference type="Proteomes" id="UP000234951"/>
    </source>
</evidence>
<name>A0A2N5GS96_9BACI</name>
<reference evidence="2 4" key="1">
    <citation type="submission" date="2017-11" db="EMBL/GenBank/DDBJ databases">
        <title>Comparitive Functional Genomics of Dry Heat Resistant strains isolated from the Viking Spacecraft.</title>
        <authorList>
            <person name="Seuylemezian A."/>
            <person name="Cooper K."/>
            <person name="Vaishampayan P."/>
        </authorList>
    </citation>
    <scope>NUCLEOTIDE SEQUENCE [LARGE SCALE GENOMIC DNA]</scope>
    <source>
        <strain evidence="2 4">M4.6</strain>
    </source>
</reference>
<sequence>MVIGEIKEIIRHPVKSFRGEKVEKTTIQSYGLYGDRSHAFLDETRPGKFLTATQLPAMLMFHAEFTGPESLTEFPAIKIQSPFGHTYKWGDTALHKELEMLSKKTIAPIQYRPEHVPLGAIEEEHLLLTTDASLAKLEELWGDKVDNRRFRPNILISLVEKIPFTEDSWFGKRMLIGEAELEIKRHCERCTIIAMDPDHGTLDLTLLKTVVQKRNNYFGVYASVLKTGEINVGDKISLLDNM</sequence>
<dbReference type="PROSITE" id="PS51340">
    <property type="entry name" value="MOSC"/>
    <property type="match status" value="1"/>
</dbReference>
<dbReference type="Proteomes" id="UP000234951">
    <property type="component" value="Unassembled WGS sequence"/>
</dbReference>
<organism evidence="2 4">
    <name type="scientific">Bacillus canaveralius</name>
    <dbReference type="NCBI Taxonomy" id="1403243"/>
    <lineage>
        <taxon>Bacteria</taxon>
        <taxon>Bacillati</taxon>
        <taxon>Bacillota</taxon>
        <taxon>Bacilli</taxon>
        <taxon>Bacillales</taxon>
        <taxon>Bacillaceae</taxon>
        <taxon>Bacillus</taxon>
    </lineage>
</organism>
<dbReference type="InterPro" id="IPR011037">
    <property type="entry name" value="Pyrv_Knase-like_insert_dom_sf"/>
</dbReference>
<dbReference type="Pfam" id="PF03476">
    <property type="entry name" value="MOSC_N"/>
    <property type="match status" value="1"/>
</dbReference>
<reference evidence="3 5" key="2">
    <citation type="submission" date="2017-12" db="EMBL/GenBank/DDBJ databases">
        <title>Comparative Functional Genomics of Dry Heat Resistant strains isolated from the Viking Spacecraft.</title>
        <authorList>
            <person name="Seuylemezian A."/>
            <person name="Cooper K."/>
            <person name="Vaishampayan P."/>
        </authorList>
    </citation>
    <scope>NUCLEOTIDE SEQUENCE [LARGE SCALE GENOMIC DNA]</scope>
    <source>
        <strain evidence="3 5">ATCC 29669</strain>
    </source>
</reference>
<dbReference type="PANTHER" id="PTHR36930:SF1">
    <property type="entry name" value="MOSC DOMAIN-CONTAINING PROTEIN"/>
    <property type="match status" value="1"/>
</dbReference>
<dbReference type="InterPro" id="IPR052716">
    <property type="entry name" value="MOSC_domain"/>
</dbReference>
<dbReference type="Gene3D" id="2.40.33.20">
    <property type="entry name" value="PK beta-barrel domain-like"/>
    <property type="match status" value="1"/>
</dbReference>
<dbReference type="EMBL" id="PGVD01000012">
    <property type="protein sequence ID" value="PLS00295.1"/>
    <property type="molecule type" value="Genomic_DNA"/>
</dbReference>
<dbReference type="GO" id="GO:0030151">
    <property type="term" value="F:molybdenum ion binding"/>
    <property type="evidence" value="ECO:0007669"/>
    <property type="project" value="InterPro"/>
</dbReference>
<dbReference type="GO" id="GO:0030170">
    <property type="term" value="F:pyridoxal phosphate binding"/>
    <property type="evidence" value="ECO:0007669"/>
    <property type="project" value="InterPro"/>
</dbReference>
<accession>A0A2N5GS96</accession>
<gene>
    <name evidence="2" type="ORF">CU635_00975</name>
    <name evidence="3" type="ORF">CVD25_03380</name>
</gene>
<evidence type="ECO:0000313" key="5">
    <source>
        <dbReference type="Proteomes" id="UP000235114"/>
    </source>
</evidence>
<dbReference type="GO" id="GO:0003824">
    <property type="term" value="F:catalytic activity"/>
    <property type="evidence" value="ECO:0007669"/>
    <property type="project" value="InterPro"/>
</dbReference>
<feature type="domain" description="MOSC" evidence="1">
    <location>
        <begin position="91"/>
        <end position="239"/>
    </location>
</feature>
<comment type="caution">
    <text evidence="2">The sequence shown here is derived from an EMBL/GenBank/DDBJ whole genome shotgun (WGS) entry which is preliminary data.</text>
</comment>
<dbReference type="OrthoDB" id="581532at2"/>
<dbReference type="RefSeq" id="WP_101575309.1">
    <property type="nucleotide sequence ID" value="NZ_PGVA01000002.1"/>
</dbReference>
<evidence type="ECO:0000313" key="2">
    <source>
        <dbReference type="EMBL" id="PLR86524.1"/>
    </source>
</evidence>
<dbReference type="InterPro" id="IPR005303">
    <property type="entry name" value="MOCOS_middle"/>
</dbReference>
<dbReference type="PANTHER" id="PTHR36930">
    <property type="entry name" value="METAL-SULFUR CLUSTER BIOSYNTHESIS PROTEINS YUAD-RELATED"/>
    <property type="match status" value="1"/>
</dbReference>
<evidence type="ECO:0000313" key="3">
    <source>
        <dbReference type="EMBL" id="PLS00295.1"/>
    </source>
</evidence>
<evidence type="ECO:0000259" key="1">
    <source>
        <dbReference type="PROSITE" id="PS51340"/>
    </source>
</evidence>
<dbReference type="AlphaFoldDB" id="A0A2N5GS96"/>
<dbReference type="Proteomes" id="UP000235114">
    <property type="component" value="Unassembled WGS sequence"/>
</dbReference>
<proteinExistence type="predicted"/>
<dbReference type="InterPro" id="IPR005302">
    <property type="entry name" value="MoCF_Sase_C"/>
</dbReference>
<dbReference type="Pfam" id="PF03473">
    <property type="entry name" value="MOSC"/>
    <property type="match status" value="1"/>
</dbReference>